<proteinExistence type="predicted"/>
<name>A0A6J4TU43_9ACTN</name>
<keyword evidence="3" id="KW-0472">Membrane</keyword>
<accession>A0A6J4TU43</accession>
<dbReference type="EMBL" id="CADCVT010000426">
    <property type="protein sequence ID" value="CAA9532104.1"/>
    <property type="molecule type" value="Genomic_DNA"/>
</dbReference>
<dbReference type="Pfam" id="PF00403">
    <property type="entry name" value="HMA"/>
    <property type="match status" value="1"/>
</dbReference>
<dbReference type="PANTHER" id="PTHR43520">
    <property type="entry name" value="ATP7, ISOFORM B"/>
    <property type="match status" value="1"/>
</dbReference>
<evidence type="ECO:0000256" key="2">
    <source>
        <dbReference type="ARBA" id="ARBA00022967"/>
    </source>
</evidence>
<protein>
    <submittedName>
        <fullName evidence="5">Lead, cadmium, zinc and mercury transporting ATPase Copper-translocating P-type ATPase</fullName>
        <ecNumber evidence="5">3.6.3.3</ecNumber>
        <ecNumber evidence="5">3.6.3.4</ecNumber>
        <ecNumber evidence="5">3.6.3.5</ecNumber>
    </submittedName>
</protein>
<dbReference type="GO" id="GO:0055070">
    <property type="term" value="P:copper ion homeostasis"/>
    <property type="evidence" value="ECO:0007669"/>
    <property type="project" value="TreeGrafter"/>
</dbReference>
<reference evidence="5" key="1">
    <citation type="submission" date="2020-02" db="EMBL/GenBank/DDBJ databases">
        <authorList>
            <person name="Meier V. D."/>
        </authorList>
    </citation>
    <scope>NUCLEOTIDE SEQUENCE</scope>
    <source>
        <strain evidence="5">AVDCRST_MAG85</strain>
    </source>
</reference>
<feature type="domain" description="HMA" evidence="4">
    <location>
        <begin position="8"/>
        <end position="73"/>
    </location>
</feature>
<dbReference type="FunFam" id="3.30.70.100:FF:000005">
    <property type="entry name" value="Copper-exporting P-type ATPase A"/>
    <property type="match status" value="1"/>
</dbReference>
<dbReference type="PROSITE" id="PS01047">
    <property type="entry name" value="HMA_1"/>
    <property type="match status" value="1"/>
</dbReference>
<keyword evidence="5" id="KW-0378">Hydrolase</keyword>
<dbReference type="InterPro" id="IPR001802">
    <property type="entry name" value="MerP/CopZ"/>
</dbReference>
<dbReference type="GO" id="GO:0016020">
    <property type="term" value="C:membrane"/>
    <property type="evidence" value="ECO:0007669"/>
    <property type="project" value="TreeGrafter"/>
</dbReference>
<dbReference type="AlphaFoldDB" id="A0A6J4TU43"/>
<dbReference type="EC" id="3.6.3.5" evidence="5"/>
<evidence type="ECO:0000256" key="3">
    <source>
        <dbReference type="SAM" id="Phobius"/>
    </source>
</evidence>
<dbReference type="PROSITE" id="PS50846">
    <property type="entry name" value="HMA_2"/>
    <property type="match status" value="1"/>
</dbReference>
<evidence type="ECO:0000313" key="5">
    <source>
        <dbReference type="EMBL" id="CAA9532104.1"/>
    </source>
</evidence>
<dbReference type="EC" id="3.6.3.3" evidence="5"/>
<feature type="transmembrane region" description="Helical" evidence="3">
    <location>
        <begin position="98"/>
        <end position="118"/>
    </location>
</feature>
<keyword evidence="1" id="KW-0479">Metal-binding</keyword>
<dbReference type="PANTHER" id="PTHR43520:SF8">
    <property type="entry name" value="P-TYPE CU(+) TRANSPORTER"/>
    <property type="match status" value="1"/>
</dbReference>
<keyword evidence="2" id="KW-1278">Translocase</keyword>
<keyword evidence="3" id="KW-0812">Transmembrane</keyword>
<feature type="non-terminal residue" evidence="5">
    <location>
        <position position="162"/>
    </location>
</feature>
<dbReference type="GO" id="GO:0016787">
    <property type="term" value="F:hydrolase activity"/>
    <property type="evidence" value="ECO:0007669"/>
    <property type="project" value="UniProtKB-KW"/>
</dbReference>
<dbReference type="InterPro" id="IPR017969">
    <property type="entry name" value="Heavy-metal-associated_CS"/>
</dbReference>
<dbReference type="Gene3D" id="3.30.70.100">
    <property type="match status" value="1"/>
</dbReference>
<dbReference type="InterPro" id="IPR036163">
    <property type="entry name" value="HMA_dom_sf"/>
</dbReference>
<dbReference type="InterPro" id="IPR006121">
    <property type="entry name" value="HMA_dom"/>
</dbReference>
<evidence type="ECO:0000259" key="4">
    <source>
        <dbReference type="PROSITE" id="PS50846"/>
    </source>
</evidence>
<organism evidence="5">
    <name type="scientific">uncultured Solirubrobacteraceae bacterium</name>
    <dbReference type="NCBI Taxonomy" id="1162706"/>
    <lineage>
        <taxon>Bacteria</taxon>
        <taxon>Bacillati</taxon>
        <taxon>Actinomycetota</taxon>
        <taxon>Thermoleophilia</taxon>
        <taxon>Solirubrobacterales</taxon>
        <taxon>Solirubrobacteraceae</taxon>
        <taxon>environmental samples</taxon>
    </lineage>
</organism>
<dbReference type="EC" id="3.6.3.4" evidence="5"/>
<gene>
    <name evidence="5" type="ORF">AVDCRST_MAG85-3774</name>
</gene>
<evidence type="ECO:0000256" key="1">
    <source>
        <dbReference type="ARBA" id="ARBA00022723"/>
    </source>
</evidence>
<dbReference type="PRINTS" id="PR00946">
    <property type="entry name" value="HGSCAVENGER"/>
</dbReference>
<keyword evidence="3" id="KW-1133">Transmembrane helix</keyword>
<dbReference type="SUPFAM" id="SSF55008">
    <property type="entry name" value="HMA, heavy metal-associated domain"/>
    <property type="match status" value="1"/>
</dbReference>
<dbReference type="GO" id="GO:0043682">
    <property type="term" value="F:P-type divalent copper transporter activity"/>
    <property type="evidence" value="ECO:0007669"/>
    <property type="project" value="TreeGrafter"/>
</dbReference>
<dbReference type="GO" id="GO:0005507">
    <property type="term" value="F:copper ion binding"/>
    <property type="evidence" value="ECO:0007669"/>
    <property type="project" value="TreeGrafter"/>
</dbReference>
<dbReference type="CDD" id="cd00371">
    <property type="entry name" value="HMA"/>
    <property type="match status" value="1"/>
</dbReference>
<sequence length="162" mass="17776">MTVPATTDHVELPITGMTCASCANRIERKLNRLDGVTASVNYATEKATVDFDPEAVAPERLVQAVEEAGYQAVLPTDDPGGAEPAEVDELAPLRHRMLVSLPLALVAFVLSMVPALQFDYWQWLVLNRTRPVILWGAWPFHRAAWANLKHATATMDTLISLG</sequence>